<keyword evidence="2" id="KW-1133">Transmembrane helix</keyword>
<evidence type="ECO:0008006" key="5">
    <source>
        <dbReference type="Google" id="ProtNLM"/>
    </source>
</evidence>
<dbReference type="PANTHER" id="PTHR34379">
    <property type="entry name" value="OS07G0553800 PROTEIN"/>
    <property type="match status" value="1"/>
</dbReference>
<feature type="region of interest" description="Disordered" evidence="1">
    <location>
        <begin position="91"/>
        <end position="181"/>
    </location>
</feature>
<feature type="compositionally biased region" description="Polar residues" evidence="1">
    <location>
        <begin position="138"/>
        <end position="151"/>
    </location>
</feature>
<proteinExistence type="predicted"/>
<keyword evidence="4" id="KW-1185">Reference proteome</keyword>
<sequence length="283" mass="32349">MNKGKYRRSLFMCFKTVIDEEDNFKPLRRRRNRNTTIITDPVLAYLAAADVDGVVLISTAAMGECGNRRRNGGRDAWHSFKMALKETSLMKRMHSRRKTKKKSMSKSNTDTTLSALRTPQQLNSNIMNKHKPTRRTTSETSSDVTNSYAIFSSSPSQHSTTSSNSDNLSNTPSHEANIISNGTNGVSKKNIVEDKRKRNIALCILWIFSLFVLIFWGKVFAILCTSIWFYIVPSRQRRKCKEDVLLYRESYFDSLLYKKKIIMEGILERRHSPASLLTSSAKS</sequence>
<accession>A0AAV0Z3D6</accession>
<name>A0AAV0Z3D6_VICFA</name>
<feature type="compositionally biased region" description="Polar residues" evidence="1">
    <location>
        <begin position="108"/>
        <end position="127"/>
    </location>
</feature>
<dbReference type="InterPro" id="IPR040411">
    <property type="entry name" value="At5g23160-like"/>
</dbReference>
<feature type="compositionally biased region" description="Low complexity" evidence="1">
    <location>
        <begin position="152"/>
        <end position="173"/>
    </location>
</feature>
<evidence type="ECO:0000256" key="1">
    <source>
        <dbReference type="SAM" id="MobiDB-lite"/>
    </source>
</evidence>
<keyword evidence="2" id="KW-0812">Transmembrane</keyword>
<gene>
    <name evidence="3" type="ORF">VFH_I071720</name>
</gene>
<evidence type="ECO:0000313" key="3">
    <source>
        <dbReference type="EMBL" id="CAI8593045.1"/>
    </source>
</evidence>
<feature type="transmembrane region" description="Helical" evidence="2">
    <location>
        <begin position="204"/>
        <end position="231"/>
    </location>
</feature>
<protein>
    <recommendedName>
        <fullName evidence="5">Transmembrane protein</fullName>
    </recommendedName>
</protein>
<evidence type="ECO:0000256" key="2">
    <source>
        <dbReference type="SAM" id="Phobius"/>
    </source>
</evidence>
<dbReference type="EMBL" id="OX451735">
    <property type="protein sequence ID" value="CAI8593045.1"/>
    <property type="molecule type" value="Genomic_DNA"/>
</dbReference>
<dbReference type="AlphaFoldDB" id="A0AAV0Z3D6"/>
<organism evidence="3 4">
    <name type="scientific">Vicia faba</name>
    <name type="common">Broad bean</name>
    <name type="synonym">Faba vulgaris</name>
    <dbReference type="NCBI Taxonomy" id="3906"/>
    <lineage>
        <taxon>Eukaryota</taxon>
        <taxon>Viridiplantae</taxon>
        <taxon>Streptophyta</taxon>
        <taxon>Embryophyta</taxon>
        <taxon>Tracheophyta</taxon>
        <taxon>Spermatophyta</taxon>
        <taxon>Magnoliopsida</taxon>
        <taxon>eudicotyledons</taxon>
        <taxon>Gunneridae</taxon>
        <taxon>Pentapetalae</taxon>
        <taxon>rosids</taxon>
        <taxon>fabids</taxon>
        <taxon>Fabales</taxon>
        <taxon>Fabaceae</taxon>
        <taxon>Papilionoideae</taxon>
        <taxon>50 kb inversion clade</taxon>
        <taxon>NPAAA clade</taxon>
        <taxon>Hologalegina</taxon>
        <taxon>IRL clade</taxon>
        <taxon>Fabeae</taxon>
        <taxon>Vicia</taxon>
    </lineage>
</organism>
<reference evidence="3 4" key="1">
    <citation type="submission" date="2023-01" db="EMBL/GenBank/DDBJ databases">
        <authorList>
            <person name="Kreplak J."/>
        </authorList>
    </citation>
    <scope>NUCLEOTIDE SEQUENCE [LARGE SCALE GENOMIC DNA]</scope>
</reference>
<dbReference type="Proteomes" id="UP001157006">
    <property type="component" value="Chromosome 1S"/>
</dbReference>
<keyword evidence="2" id="KW-0472">Membrane</keyword>
<feature type="compositionally biased region" description="Basic residues" evidence="1">
    <location>
        <begin position="91"/>
        <end position="104"/>
    </location>
</feature>
<evidence type="ECO:0000313" key="4">
    <source>
        <dbReference type="Proteomes" id="UP001157006"/>
    </source>
</evidence>
<dbReference type="PANTHER" id="PTHR34379:SF6">
    <property type="entry name" value="PROTEIN 3F"/>
    <property type="match status" value="1"/>
</dbReference>